<proteinExistence type="predicted"/>
<sequence length="228" mass="25247">MEKDKRPRHLSTDSSRSQKTVRTVTTSSHRAWLLQRQVSQDLAQRGSDRRVDAALVTAGHVSKATRQMGGGGAGGCIVRRSQSKHCGKGETAAEQRSSSCGTTQAFIRRASQHRESEACREHTGSQECLPLHTQAYMHNVTYLERFTPPYLGDPEDGVSVDVKVWRVGDAQQDLHTGDRNPVLYMGKESSWRDGVTRMASSIWLSSCFSRTSDSTPTPPTNLSSHRSF</sequence>
<keyword evidence="3" id="KW-1185">Reference proteome</keyword>
<evidence type="ECO:0000256" key="1">
    <source>
        <dbReference type="SAM" id="MobiDB-lite"/>
    </source>
</evidence>
<evidence type="ECO:0000313" key="3">
    <source>
        <dbReference type="Proteomes" id="UP000314294"/>
    </source>
</evidence>
<gene>
    <name evidence="2" type="ORF">EYF80_056630</name>
</gene>
<evidence type="ECO:0000313" key="2">
    <source>
        <dbReference type="EMBL" id="TNN33206.1"/>
    </source>
</evidence>
<feature type="region of interest" description="Disordered" evidence="1">
    <location>
        <begin position="1"/>
        <end position="24"/>
    </location>
</feature>
<name>A0A4Z2EW80_9TELE</name>
<organism evidence="2 3">
    <name type="scientific">Liparis tanakae</name>
    <name type="common">Tanaka's snailfish</name>
    <dbReference type="NCBI Taxonomy" id="230148"/>
    <lineage>
        <taxon>Eukaryota</taxon>
        <taxon>Metazoa</taxon>
        <taxon>Chordata</taxon>
        <taxon>Craniata</taxon>
        <taxon>Vertebrata</taxon>
        <taxon>Euteleostomi</taxon>
        <taxon>Actinopterygii</taxon>
        <taxon>Neopterygii</taxon>
        <taxon>Teleostei</taxon>
        <taxon>Neoteleostei</taxon>
        <taxon>Acanthomorphata</taxon>
        <taxon>Eupercaria</taxon>
        <taxon>Perciformes</taxon>
        <taxon>Cottioidei</taxon>
        <taxon>Cottales</taxon>
        <taxon>Liparidae</taxon>
        <taxon>Liparis</taxon>
    </lineage>
</organism>
<dbReference type="EMBL" id="SRLO01002316">
    <property type="protein sequence ID" value="TNN33206.1"/>
    <property type="molecule type" value="Genomic_DNA"/>
</dbReference>
<feature type="compositionally biased region" description="Polar residues" evidence="1">
    <location>
        <begin position="12"/>
        <end position="24"/>
    </location>
</feature>
<dbReference type="Proteomes" id="UP000314294">
    <property type="component" value="Unassembled WGS sequence"/>
</dbReference>
<reference evidence="2 3" key="1">
    <citation type="submission" date="2019-03" db="EMBL/GenBank/DDBJ databases">
        <title>First draft genome of Liparis tanakae, snailfish: a comprehensive survey of snailfish specific genes.</title>
        <authorList>
            <person name="Kim W."/>
            <person name="Song I."/>
            <person name="Jeong J.-H."/>
            <person name="Kim D."/>
            <person name="Kim S."/>
            <person name="Ryu S."/>
            <person name="Song J.Y."/>
            <person name="Lee S.K."/>
        </authorList>
    </citation>
    <scope>NUCLEOTIDE SEQUENCE [LARGE SCALE GENOMIC DNA]</scope>
    <source>
        <tissue evidence="2">Muscle</tissue>
    </source>
</reference>
<feature type="region of interest" description="Disordered" evidence="1">
    <location>
        <begin position="209"/>
        <end position="228"/>
    </location>
</feature>
<dbReference type="AlphaFoldDB" id="A0A4Z2EW80"/>
<comment type="caution">
    <text evidence="2">The sequence shown here is derived from an EMBL/GenBank/DDBJ whole genome shotgun (WGS) entry which is preliminary data.</text>
</comment>
<protein>
    <submittedName>
        <fullName evidence="2">Uncharacterized protein</fullName>
    </submittedName>
</protein>
<accession>A0A4Z2EW80</accession>